<keyword evidence="1" id="KW-0677">Repeat</keyword>
<comment type="caution">
    <text evidence="3">The sequence shown here is derived from an EMBL/GenBank/DDBJ whole genome shotgun (WGS) entry which is preliminary data.</text>
</comment>
<dbReference type="PANTHER" id="PTHR47205">
    <property type="entry name" value="OS07G0599000 PROTEIN"/>
    <property type="match status" value="1"/>
</dbReference>
<protein>
    <recommendedName>
        <fullName evidence="5">Pentatricopeptide repeat-containing protein</fullName>
    </recommendedName>
</protein>
<evidence type="ECO:0008006" key="5">
    <source>
        <dbReference type="Google" id="ProtNLM"/>
    </source>
</evidence>
<reference evidence="3 4" key="1">
    <citation type="submission" date="2021-05" db="EMBL/GenBank/DDBJ databases">
        <title>Genome Assembly of Synthetic Allotetraploid Brassica napus Reveals Homoeologous Exchanges between Subgenomes.</title>
        <authorList>
            <person name="Davis J.T."/>
        </authorList>
    </citation>
    <scope>NUCLEOTIDE SEQUENCE [LARGE SCALE GENOMIC DNA]</scope>
    <source>
        <strain evidence="4">cv. Da-Ae</strain>
        <tissue evidence="3">Seedling</tissue>
    </source>
</reference>
<name>A0ABQ8CLZ0_BRANA</name>
<evidence type="ECO:0000313" key="4">
    <source>
        <dbReference type="Proteomes" id="UP000824890"/>
    </source>
</evidence>
<sequence>MLYSHLLHPYTLWLWHALRKLLSPCMRIHQTSEATKVYTHLTGEGVKPDARTYSLLVDAHLIKRDPKSATAVIDDMINAGFEPSKETLKNLRRRCLRELDYKKDAQVESLAKNFQIRMGS</sequence>
<dbReference type="Proteomes" id="UP000824890">
    <property type="component" value="Unassembled WGS sequence"/>
</dbReference>
<dbReference type="PROSITE" id="PS51375">
    <property type="entry name" value="PPR"/>
    <property type="match status" value="1"/>
</dbReference>
<dbReference type="InterPro" id="IPR002885">
    <property type="entry name" value="PPR_rpt"/>
</dbReference>
<dbReference type="PANTHER" id="PTHR47205:SF1">
    <property type="entry name" value="OS07G0599000 PROTEIN"/>
    <property type="match status" value="1"/>
</dbReference>
<gene>
    <name evidence="3" type="ORF">HID58_025737</name>
</gene>
<dbReference type="EMBL" id="JAGKQM010000007">
    <property type="protein sequence ID" value="KAH0918077.1"/>
    <property type="molecule type" value="Genomic_DNA"/>
</dbReference>
<evidence type="ECO:0000313" key="3">
    <source>
        <dbReference type="EMBL" id="KAH0918077.1"/>
    </source>
</evidence>
<accession>A0ABQ8CLZ0</accession>
<evidence type="ECO:0000256" key="1">
    <source>
        <dbReference type="ARBA" id="ARBA00022737"/>
    </source>
</evidence>
<feature type="repeat" description="PPR" evidence="2">
    <location>
        <begin position="49"/>
        <end position="83"/>
    </location>
</feature>
<dbReference type="InterPro" id="IPR011990">
    <property type="entry name" value="TPR-like_helical_dom_sf"/>
</dbReference>
<keyword evidence="4" id="KW-1185">Reference proteome</keyword>
<dbReference type="Gene3D" id="1.25.40.10">
    <property type="entry name" value="Tetratricopeptide repeat domain"/>
    <property type="match status" value="1"/>
</dbReference>
<proteinExistence type="predicted"/>
<organism evidence="3 4">
    <name type="scientific">Brassica napus</name>
    <name type="common">Rape</name>
    <dbReference type="NCBI Taxonomy" id="3708"/>
    <lineage>
        <taxon>Eukaryota</taxon>
        <taxon>Viridiplantae</taxon>
        <taxon>Streptophyta</taxon>
        <taxon>Embryophyta</taxon>
        <taxon>Tracheophyta</taxon>
        <taxon>Spermatophyta</taxon>
        <taxon>Magnoliopsida</taxon>
        <taxon>eudicotyledons</taxon>
        <taxon>Gunneridae</taxon>
        <taxon>Pentapetalae</taxon>
        <taxon>rosids</taxon>
        <taxon>malvids</taxon>
        <taxon>Brassicales</taxon>
        <taxon>Brassicaceae</taxon>
        <taxon>Brassiceae</taxon>
        <taxon>Brassica</taxon>
    </lineage>
</organism>
<dbReference type="InterPro" id="IPR044605">
    <property type="entry name" value="At1g26460-like"/>
</dbReference>
<dbReference type="NCBIfam" id="TIGR00756">
    <property type="entry name" value="PPR"/>
    <property type="match status" value="1"/>
</dbReference>
<evidence type="ECO:0000256" key="2">
    <source>
        <dbReference type="PROSITE-ProRule" id="PRU00708"/>
    </source>
</evidence>